<dbReference type="GO" id="GO:0005886">
    <property type="term" value="C:plasma membrane"/>
    <property type="evidence" value="ECO:0007669"/>
    <property type="project" value="TreeGrafter"/>
</dbReference>
<dbReference type="PRINTS" id="PR00783">
    <property type="entry name" value="MINTRINSICP"/>
</dbReference>
<evidence type="ECO:0000256" key="2">
    <source>
        <dbReference type="ARBA" id="ARBA00006175"/>
    </source>
</evidence>
<evidence type="ECO:0000256" key="5">
    <source>
        <dbReference type="ARBA" id="ARBA00022737"/>
    </source>
</evidence>
<accession>A0A0N1HCZ3</accession>
<evidence type="ECO:0000313" key="13">
    <source>
        <dbReference type="EMBL" id="KPI42366.1"/>
    </source>
</evidence>
<dbReference type="PANTHER" id="PTHR43829:SF9">
    <property type="entry name" value="AQUAPORIN-9"/>
    <property type="match status" value="1"/>
</dbReference>
<feature type="transmembrane region" description="Helical" evidence="12">
    <location>
        <begin position="162"/>
        <end position="181"/>
    </location>
</feature>
<feature type="transmembrane region" description="Helical" evidence="12">
    <location>
        <begin position="122"/>
        <end position="141"/>
    </location>
</feature>
<comment type="catalytic activity">
    <reaction evidence="9">
        <text>glycerol(in) = glycerol(out)</text>
        <dbReference type="Rhea" id="RHEA:29675"/>
        <dbReference type="ChEBI" id="CHEBI:17754"/>
    </reaction>
</comment>
<dbReference type="GO" id="GO:0015254">
    <property type="term" value="F:glycerol channel activity"/>
    <property type="evidence" value="ECO:0007669"/>
    <property type="project" value="TreeGrafter"/>
</dbReference>
<dbReference type="InterPro" id="IPR000425">
    <property type="entry name" value="MIP"/>
</dbReference>
<dbReference type="OrthoDB" id="3222at2759"/>
<gene>
    <name evidence="13" type="ORF">AB675_9856</name>
</gene>
<keyword evidence="7 12" id="KW-0472">Membrane</keyword>
<evidence type="ECO:0000256" key="3">
    <source>
        <dbReference type="ARBA" id="ARBA00022448"/>
    </source>
</evidence>
<dbReference type="Gene3D" id="1.20.1080.10">
    <property type="entry name" value="Glycerol uptake facilitator protein"/>
    <property type="match status" value="1"/>
</dbReference>
<feature type="transmembrane region" description="Helical" evidence="12">
    <location>
        <begin position="226"/>
        <end position="243"/>
    </location>
</feature>
<dbReference type="PANTHER" id="PTHR43829">
    <property type="entry name" value="AQUAPORIN OR AQUAGLYCEROPORIN RELATED"/>
    <property type="match status" value="1"/>
</dbReference>
<comment type="catalytic activity">
    <reaction evidence="8">
        <text>H2O(in) = H2O(out)</text>
        <dbReference type="Rhea" id="RHEA:29667"/>
        <dbReference type="ChEBI" id="CHEBI:15377"/>
    </reaction>
</comment>
<feature type="transmembrane region" description="Helical" evidence="12">
    <location>
        <begin position="80"/>
        <end position="102"/>
    </location>
</feature>
<evidence type="ECO:0000256" key="10">
    <source>
        <dbReference type="RuleBase" id="RU000477"/>
    </source>
</evidence>
<dbReference type="FunFam" id="1.20.1080.10:FF:000027">
    <property type="entry name" value="MIP aquaporin"/>
    <property type="match status" value="1"/>
</dbReference>
<keyword evidence="5" id="KW-0677">Repeat</keyword>
<dbReference type="GeneID" id="28742308"/>
<dbReference type="GO" id="GO:0015250">
    <property type="term" value="F:water channel activity"/>
    <property type="evidence" value="ECO:0007669"/>
    <property type="project" value="TreeGrafter"/>
</dbReference>
<comment type="similarity">
    <text evidence="2 10">Belongs to the MIP/aquaporin (TC 1.A.8) family.</text>
</comment>
<evidence type="ECO:0000256" key="9">
    <source>
        <dbReference type="ARBA" id="ARBA00049405"/>
    </source>
</evidence>
<sequence>MDSVEKPNKDPIREQAPIPRHGESSSSGDEMTITHNEHPLHAEHGVLIDDLTHMRTVEEEYAAHHEYLWPRIRHHLREPFMEFMGTFTMIVFGDGSVAQVLLSANPNLPASSQNKGDYQSISWGWGIGVMLGIYVAGGAGGHLNPAVTMCMCIYRKFPWKKLIPYAIAQVLGCFCGAAVIYGNYKSAIDEFEGGAGIRTVPGYSETATAGVFNTYPQPFLSKTGQVFSEIIASTILIFVIFALKDDGNLGAGDKTPLMLFFLIFGIGATLGWETGYAINLARDFGPRLFTYCVGYGPNVWKAGDYYFWVPMVCPFIGTAFGGFLYDLLIFTGESPINTPWIGVKRIVRPNRKSQKTVAAGNPVKQV</sequence>
<evidence type="ECO:0000256" key="1">
    <source>
        <dbReference type="ARBA" id="ARBA00004141"/>
    </source>
</evidence>
<feature type="transmembrane region" description="Helical" evidence="12">
    <location>
        <begin position="255"/>
        <end position="272"/>
    </location>
</feature>
<proteinExistence type="inferred from homology"/>
<dbReference type="InterPro" id="IPR050363">
    <property type="entry name" value="MIP/Aquaporin"/>
</dbReference>
<evidence type="ECO:0000256" key="4">
    <source>
        <dbReference type="ARBA" id="ARBA00022692"/>
    </source>
</evidence>
<dbReference type="RefSeq" id="XP_018002329.1">
    <property type="nucleotide sequence ID" value="XM_018150428.1"/>
</dbReference>
<reference evidence="13 14" key="1">
    <citation type="submission" date="2015-06" db="EMBL/GenBank/DDBJ databases">
        <title>Draft genome of the ant-associated black yeast Phialophora attae CBS 131958.</title>
        <authorList>
            <person name="Moreno L.F."/>
            <person name="Stielow B.J."/>
            <person name="de Hoog S."/>
            <person name="Vicente V.A."/>
            <person name="Weiss V.A."/>
            <person name="de Vries M."/>
            <person name="Cruz L.M."/>
            <person name="Souza E.M."/>
        </authorList>
    </citation>
    <scope>NUCLEOTIDE SEQUENCE [LARGE SCALE GENOMIC DNA]</scope>
    <source>
        <strain evidence="13 14">CBS 131958</strain>
    </source>
</reference>
<keyword evidence="4 10" id="KW-0812">Transmembrane</keyword>
<dbReference type="STRING" id="1664694.A0A0N1HCZ3"/>
<feature type="transmembrane region" description="Helical" evidence="12">
    <location>
        <begin position="305"/>
        <end position="325"/>
    </location>
</feature>
<dbReference type="EMBL" id="LFJN01000007">
    <property type="protein sequence ID" value="KPI42366.1"/>
    <property type="molecule type" value="Genomic_DNA"/>
</dbReference>
<name>A0A0N1HCZ3_9EURO</name>
<evidence type="ECO:0000256" key="7">
    <source>
        <dbReference type="ARBA" id="ARBA00023136"/>
    </source>
</evidence>
<feature type="compositionally biased region" description="Basic and acidic residues" evidence="11">
    <location>
        <begin position="1"/>
        <end position="13"/>
    </location>
</feature>
<evidence type="ECO:0000256" key="11">
    <source>
        <dbReference type="SAM" id="MobiDB-lite"/>
    </source>
</evidence>
<evidence type="ECO:0000256" key="6">
    <source>
        <dbReference type="ARBA" id="ARBA00022989"/>
    </source>
</evidence>
<dbReference type="AlphaFoldDB" id="A0A0N1HCZ3"/>
<keyword evidence="6 12" id="KW-1133">Transmembrane helix</keyword>
<dbReference type="InterPro" id="IPR023271">
    <property type="entry name" value="Aquaporin-like"/>
</dbReference>
<dbReference type="CDD" id="cd00333">
    <property type="entry name" value="MIP"/>
    <property type="match status" value="1"/>
</dbReference>
<protein>
    <submittedName>
        <fullName evidence="13">Putative membrane protein</fullName>
    </submittedName>
</protein>
<dbReference type="SUPFAM" id="SSF81338">
    <property type="entry name" value="Aquaporin-like"/>
    <property type="match status" value="1"/>
</dbReference>
<evidence type="ECO:0000313" key="14">
    <source>
        <dbReference type="Proteomes" id="UP000038010"/>
    </source>
</evidence>
<keyword evidence="3 10" id="KW-0813">Transport</keyword>
<dbReference type="NCBIfam" id="TIGR00861">
    <property type="entry name" value="MIP"/>
    <property type="match status" value="1"/>
</dbReference>
<evidence type="ECO:0000256" key="8">
    <source>
        <dbReference type="ARBA" id="ARBA00034651"/>
    </source>
</evidence>
<comment type="subcellular location">
    <subcellularLocation>
        <location evidence="1">Membrane</location>
        <topology evidence="1">Multi-pass membrane protein</topology>
    </subcellularLocation>
</comment>
<evidence type="ECO:0000256" key="12">
    <source>
        <dbReference type="SAM" id="Phobius"/>
    </source>
</evidence>
<dbReference type="Proteomes" id="UP000038010">
    <property type="component" value="Unassembled WGS sequence"/>
</dbReference>
<comment type="caution">
    <text evidence="13">The sequence shown here is derived from an EMBL/GenBank/DDBJ whole genome shotgun (WGS) entry which is preliminary data.</text>
</comment>
<feature type="region of interest" description="Disordered" evidence="11">
    <location>
        <begin position="1"/>
        <end position="33"/>
    </location>
</feature>
<keyword evidence="14" id="KW-1185">Reference proteome</keyword>
<organism evidence="13 14">
    <name type="scientific">Cyphellophora attinorum</name>
    <dbReference type="NCBI Taxonomy" id="1664694"/>
    <lineage>
        <taxon>Eukaryota</taxon>
        <taxon>Fungi</taxon>
        <taxon>Dikarya</taxon>
        <taxon>Ascomycota</taxon>
        <taxon>Pezizomycotina</taxon>
        <taxon>Eurotiomycetes</taxon>
        <taxon>Chaetothyriomycetidae</taxon>
        <taxon>Chaetothyriales</taxon>
        <taxon>Cyphellophoraceae</taxon>
        <taxon>Cyphellophora</taxon>
    </lineage>
</organism>
<dbReference type="VEuPathDB" id="FungiDB:AB675_9856"/>
<dbReference type="Pfam" id="PF00230">
    <property type="entry name" value="MIP"/>
    <property type="match status" value="1"/>
</dbReference>